<dbReference type="Pfam" id="PF01129">
    <property type="entry name" value="ART"/>
    <property type="match status" value="1"/>
</dbReference>
<comment type="similarity">
    <text evidence="1 6">Belongs to the Arg-specific ADP-ribosyltransferase family.</text>
</comment>
<dbReference type="InterPro" id="IPR000768">
    <property type="entry name" value="ART"/>
</dbReference>
<evidence type="ECO:0000313" key="7">
    <source>
        <dbReference type="EMBL" id="CAF4698111.1"/>
    </source>
</evidence>
<accession>A0A821IH91</accession>
<evidence type="ECO:0000256" key="5">
    <source>
        <dbReference type="ARBA" id="ARBA00047597"/>
    </source>
</evidence>
<evidence type="ECO:0000256" key="1">
    <source>
        <dbReference type="ARBA" id="ARBA00009558"/>
    </source>
</evidence>
<comment type="caution">
    <text evidence="7">The sequence shown here is derived from an EMBL/GenBank/DDBJ whole genome shotgun (WGS) entry which is preliminary data.</text>
</comment>
<dbReference type="EC" id="2.4.2.31" evidence="6"/>
<dbReference type="GO" id="GO:0106274">
    <property type="term" value="F:NAD+-protein-arginine ADP-ribosyltransferase activity"/>
    <property type="evidence" value="ECO:0007669"/>
    <property type="project" value="UniProtKB-EC"/>
</dbReference>
<gene>
    <name evidence="7" type="ORF">TOA249_LOCUS16876</name>
</gene>
<dbReference type="AlphaFoldDB" id="A0A821IH91"/>
<dbReference type="Gene3D" id="3.90.176.10">
    <property type="entry name" value="Toxin ADP-ribosyltransferase, Chain A, domain 1"/>
    <property type="match status" value="1"/>
</dbReference>
<keyword evidence="2 6" id="KW-0328">Glycosyltransferase</keyword>
<dbReference type="PROSITE" id="PS51996">
    <property type="entry name" value="TR_MART"/>
    <property type="match status" value="1"/>
</dbReference>
<keyword evidence="6" id="KW-0521">NADP</keyword>
<evidence type="ECO:0000313" key="8">
    <source>
        <dbReference type="Proteomes" id="UP000663838"/>
    </source>
</evidence>
<keyword evidence="4" id="KW-0548">Nucleotidyltransferase</keyword>
<dbReference type="EMBL" id="CAJOBS010001176">
    <property type="protein sequence ID" value="CAF4698111.1"/>
    <property type="molecule type" value="Genomic_DNA"/>
</dbReference>
<evidence type="ECO:0000256" key="2">
    <source>
        <dbReference type="ARBA" id="ARBA00022676"/>
    </source>
</evidence>
<dbReference type="Proteomes" id="UP000663838">
    <property type="component" value="Unassembled WGS sequence"/>
</dbReference>
<name>A0A821IH91_9BILA</name>
<dbReference type="GO" id="GO:0016779">
    <property type="term" value="F:nucleotidyltransferase activity"/>
    <property type="evidence" value="ECO:0007669"/>
    <property type="project" value="UniProtKB-KW"/>
</dbReference>
<evidence type="ECO:0000256" key="6">
    <source>
        <dbReference type="RuleBase" id="RU361228"/>
    </source>
</evidence>
<evidence type="ECO:0000256" key="3">
    <source>
        <dbReference type="ARBA" id="ARBA00022679"/>
    </source>
</evidence>
<evidence type="ECO:0000256" key="4">
    <source>
        <dbReference type="ARBA" id="ARBA00022695"/>
    </source>
</evidence>
<sequence>MNQSTIHQEYSRSRNNFSRRRLHAGVDGTESVMEQRSLHNIDRYCLVWFDTEISLDRNIRMQAHLRSILNDLFVFKDLGHLEGKVQKLKEQKIFFIFNGSADKHLINRIHRRAQVAAIYVYCKRPHWDEHLRPIFPKLKSITNDFGSLWKNLKNDVHAYEKVDNARIISSITQTSNEFSEYQDNLIRLWASYYNREPSYEEKELLLKTLSEYFYTNESMHNVLKEFKDTIGPTTAINWYTRESLISRLVNHAFRTSDWNLIEKLRYFIGCLYMQLTLEHSLFVKRYHENPFITLYRGQLMNRLDFDRLIKFSSRILFLTSFISASFQEHVAMNFINACEPSYNEMRLLFKIIINTDLKGTQLYADITHLSTYVHEEEVLIMSGATFIVTDILLNTQRKVPIVLMELCPNQQEYDFKGDNGDSFQVIPELFDPAENRVANPQDNRLPPHKTQL</sequence>
<keyword evidence="6" id="KW-0520">NAD</keyword>
<proteinExistence type="inferred from homology"/>
<reference evidence="7" key="1">
    <citation type="submission" date="2021-02" db="EMBL/GenBank/DDBJ databases">
        <authorList>
            <person name="Nowell W R."/>
        </authorList>
    </citation>
    <scope>NUCLEOTIDE SEQUENCE</scope>
</reference>
<comment type="catalytic activity">
    <reaction evidence="5 6">
        <text>L-arginyl-[protein] + NAD(+) = N(omega)-(ADP-D-ribosyl)-L-arginyl-[protein] + nicotinamide + H(+)</text>
        <dbReference type="Rhea" id="RHEA:19149"/>
        <dbReference type="Rhea" id="RHEA-COMP:10532"/>
        <dbReference type="Rhea" id="RHEA-COMP:15087"/>
        <dbReference type="ChEBI" id="CHEBI:15378"/>
        <dbReference type="ChEBI" id="CHEBI:17154"/>
        <dbReference type="ChEBI" id="CHEBI:29965"/>
        <dbReference type="ChEBI" id="CHEBI:57540"/>
        <dbReference type="ChEBI" id="CHEBI:142554"/>
        <dbReference type="EC" id="2.4.2.31"/>
    </reaction>
</comment>
<protein>
    <recommendedName>
        <fullName evidence="6">NAD(P)(+)--arginine ADP-ribosyltransferase</fullName>
        <ecNumber evidence="6">2.4.2.31</ecNumber>
    </recommendedName>
    <alternativeName>
        <fullName evidence="6">Mono(ADP-ribosyl)transferase</fullName>
    </alternativeName>
</protein>
<organism evidence="7 8">
    <name type="scientific">Rotaria socialis</name>
    <dbReference type="NCBI Taxonomy" id="392032"/>
    <lineage>
        <taxon>Eukaryota</taxon>
        <taxon>Metazoa</taxon>
        <taxon>Spiralia</taxon>
        <taxon>Gnathifera</taxon>
        <taxon>Rotifera</taxon>
        <taxon>Eurotatoria</taxon>
        <taxon>Bdelloidea</taxon>
        <taxon>Philodinida</taxon>
        <taxon>Philodinidae</taxon>
        <taxon>Rotaria</taxon>
    </lineage>
</organism>
<dbReference type="SUPFAM" id="SSF56399">
    <property type="entry name" value="ADP-ribosylation"/>
    <property type="match status" value="1"/>
</dbReference>
<keyword evidence="3 6" id="KW-0808">Transferase</keyword>